<keyword evidence="1" id="KW-0472">Membrane</keyword>
<reference evidence="4" key="1">
    <citation type="journal article" date="2010" name="Nat. Biotechnol.">
        <title>Draft genome sequence of the oilseed species Ricinus communis.</title>
        <authorList>
            <person name="Chan A.P."/>
            <person name="Crabtree J."/>
            <person name="Zhao Q."/>
            <person name="Lorenzi H."/>
            <person name="Orvis J."/>
            <person name="Puiu D."/>
            <person name="Melake-Berhan A."/>
            <person name="Jones K.M."/>
            <person name="Redman J."/>
            <person name="Chen G."/>
            <person name="Cahoon E.B."/>
            <person name="Gedil M."/>
            <person name="Stanke M."/>
            <person name="Haas B.J."/>
            <person name="Wortman J.R."/>
            <person name="Fraser-Liggett C.M."/>
            <person name="Ravel J."/>
            <person name="Rabinowicz P.D."/>
        </authorList>
    </citation>
    <scope>NUCLEOTIDE SEQUENCE [LARGE SCALE GENOMIC DNA]</scope>
    <source>
        <strain evidence="4">cv. Hale</strain>
    </source>
</reference>
<organism evidence="3 4">
    <name type="scientific">Ricinus communis</name>
    <name type="common">Castor bean</name>
    <dbReference type="NCBI Taxonomy" id="3988"/>
    <lineage>
        <taxon>Eukaryota</taxon>
        <taxon>Viridiplantae</taxon>
        <taxon>Streptophyta</taxon>
        <taxon>Embryophyta</taxon>
        <taxon>Tracheophyta</taxon>
        <taxon>Spermatophyta</taxon>
        <taxon>Magnoliopsida</taxon>
        <taxon>eudicotyledons</taxon>
        <taxon>Gunneridae</taxon>
        <taxon>Pentapetalae</taxon>
        <taxon>rosids</taxon>
        <taxon>fabids</taxon>
        <taxon>Malpighiales</taxon>
        <taxon>Euphorbiaceae</taxon>
        <taxon>Acalyphoideae</taxon>
        <taxon>Acalypheae</taxon>
        <taxon>Ricinus</taxon>
    </lineage>
</organism>
<proteinExistence type="predicted"/>
<dbReference type="PANTHER" id="PTHR46873">
    <property type="entry name" value="EXPRESSED PROTEIN"/>
    <property type="match status" value="1"/>
</dbReference>
<dbReference type="FunCoup" id="B9SZ04">
    <property type="interactions" value="445"/>
</dbReference>
<dbReference type="InterPro" id="IPR002130">
    <property type="entry name" value="Cyclophilin-type_PPIase_dom"/>
</dbReference>
<dbReference type="STRING" id="3988.B9SZ04"/>
<keyword evidence="4" id="KW-1185">Reference proteome</keyword>
<dbReference type="PROSITE" id="PS51257">
    <property type="entry name" value="PROKAR_LIPOPROTEIN"/>
    <property type="match status" value="1"/>
</dbReference>
<gene>
    <name evidence="3" type="ORF">RCOM_0121040</name>
</gene>
<name>B9SZ04_RICCO</name>
<dbReference type="InterPro" id="IPR029000">
    <property type="entry name" value="Cyclophilin-like_dom_sf"/>
</dbReference>
<keyword evidence="1" id="KW-1133">Transmembrane helix</keyword>
<dbReference type="Gene3D" id="2.40.100.10">
    <property type="entry name" value="Cyclophilin-like"/>
    <property type="match status" value="1"/>
</dbReference>
<dbReference type="SUPFAM" id="SSF50891">
    <property type="entry name" value="Cyclophilin-like"/>
    <property type="match status" value="1"/>
</dbReference>
<feature type="transmembrane region" description="Helical" evidence="1">
    <location>
        <begin position="12"/>
        <end position="37"/>
    </location>
</feature>
<evidence type="ECO:0000256" key="1">
    <source>
        <dbReference type="SAM" id="Phobius"/>
    </source>
</evidence>
<protein>
    <recommendedName>
        <fullName evidence="2">PPIase cyclophilin-type domain-containing protein</fullName>
    </recommendedName>
</protein>
<sequence>MGRRQNDQESSRFTFLTLLLVGFISCALVYTVLSLILNPNITFINSDSKYLAMEGKSFKSKDDGECCRGINNLELWGPAVKWGSEFKFNSSKECCQACRDMCNGNDGPCLCDTWVFCGNKQTCGSKFGECWLKKQKDSLTPDRQEAGDKVSWTSGLILEKESCTLFNVHIHLSYFLRVQSLQGIVGLETEYGTLHIKLFPDCAPHSVYYILELLSLRHCAGCQFFRAESRGQFWDSEGNHIKDAPFGPPFALIQGTLEAQGTTFSKIPREVCPTVRRGSVAWVGSGPEFLISLADHQEWKKAYTVFGSVLPEDMQIVERIVQLPTKSDVWNSINVSVLEKPVPLMFRRIKSIH</sequence>
<dbReference type="Proteomes" id="UP000008311">
    <property type="component" value="Unassembled WGS sequence"/>
</dbReference>
<dbReference type="eggNOG" id="ENOG502QQWW">
    <property type="taxonomic scope" value="Eukaryota"/>
</dbReference>
<dbReference type="InParanoid" id="B9SZ04"/>
<feature type="domain" description="PPIase cyclophilin-type" evidence="2">
    <location>
        <begin position="185"/>
        <end position="337"/>
    </location>
</feature>
<dbReference type="GO" id="GO:0003755">
    <property type="term" value="F:peptidyl-prolyl cis-trans isomerase activity"/>
    <property type="evidence" value="ECO:0007669"/>
    <property type="project" value="InterPro"/>
</dbReference>
<keyword evidence="1" id="KW-0812">Transmembrane</keyword>
<accession>B9SZ04</accession>
<dbReference type="PANTHER" id="PTHR46873:SF1">
    <property type="entry name" value="EXPRESSED PROTEIN"/>
    <property type="match status" value="1"/>
</dbReference>
<dbReference type="AlphaFoldDB" id="B9SZ04"/>
<dbReference type="EMBL" id="EQ974262">
    <property type="protein sequence ID" value="EEF31159.1"/>
    <property type="molecule type" value="Genomic_DNA"/>
</dbReference>
<evidence type="ECO:0000313" key="3">
    <source>
        <dbReference type="EMBL" id="EEF31159.1"/>
    </source>
</evidence>
<evidence type="ECO:0000313" key="4">
    <source>
        <dbReference type="Proteomes" id="UP000008311"/>
    </source>
</evidence>
<dbReference type="FunFam" id="2.40.100.10:FF:000086">
    <property type="entry name" value="Predicted protein"/>
    <property type="match status" value="1"/>
</dbReference>
<dbReference type="Pfam" id="PF00160">
    <property type="entry name" value="Pro_isomerase"/>
    <property type="match status" value="1"/>
</dbReference>
<evidence type="ECO:0000259" key="2">
    <source>
        <dbReference type="Pfam" id="PF00160"/>
    </source>
</evidence>